<keyword evidence="7 8" id="KW-0802">TPR repeat</keyword>
<feature type="repeat" description="TPR" evidence="8">
    <location>
        <begin position="294"/>
        <end position="327"/>
    </location>
</feature>
<proteinExistence type="inferred from homology"/>
<evidence type="ECO:0000256" key="9">
    <source>
        <dbReference type="SAM" id="MobiDB-lite"/>
    </source>
</evidence>
<evidence type="ECO:0000259" key="10">
    <source>
        <dbReference type="Pfam" id="PF13844"/>
    </source>
</evidence>
<dbReference type="Gene3D" id="3.40.50.11380">
    <property type="match status" value="1"/>
</dbReference>
<accession>A0ABS5GHW9</accession>
<evidence type="ECO:0000256" key="4">
    <source>
        <dbReference type="ARBA" id="ARBA00022676"/>
    </source>
</evidence>
<feature type="repeat" description="TPR" evidence="8">
    <location>
        <begin position="227"/>
        <end position="260"/>
    </location>
</feature>
<dbReference type="PANTHER" id="PTHR44835:SF1">
    <property type="entry name" value="PROTEIN O-GLCNAC TRANSFERASE"/>
    <property type="match status" value="1"/>
</dbReference>
<reference evidence="12" key="1">
    <citation type="journal article" date="2021" name="ISME J.">
        <title>Evolutionary origin and ecological implication of a unique nif island in free-living Bradyrhizobium lineages.</title>
        <authorList>
            <person name="Tao J."/>
        </authorList>
    </citation>
    <scope>NUCLEOTIDE SEQUENCE [LARGE SCALE GENOMIC DNA]</scope>
    <source>
        <strain evidence="12">SZCCT0094</strain>
    </source>
</reference>
<keyword evidence="4" id="KW-0328">Glycosyltransferase</keyword>
<keyword evidence="12" id="KW-1185">Reference proteome</keyword>
<comment type="pathway">
    <text evidence="1">Protein modification; protein glycosylation.</text>
</comment>
<dbReference type="Pfam" id="PF13432">
    <property type="entry name" value="TPR_16"/>
    <property type="match status" value="3"/>
</dbReference>
<dbReference type="Pfam" id="PF13844">
    <property type="entry name" value="Glyco_transf_41"/>
    <property type="match status" value="2"/>
</dbReference>
<dbReference type="PANTHER" id="PTHR44835">
    <property type="entry name" value="UDP-N-ACETYLGLUCOSAMINE--PEPTIDE N-ACETYLGLUCOSAMINYLTRANSFERASE SPINDLY-RELATED"/>
    <property type="match status" value="1"/>
</dbReference>
<dbReference type="RefSeq" id="WP_172241150.1">
    <property type="nucleotide sequence ID" value="NZ_JABFDP010000030.1"/>
</dbReference>
<dbReference type="Proteomes" id="UP001314635">
    <property type="component" value="Unassembled WGS sequence"/>
</dbReference>
<protein>
    <recommendedName>
        <fullName evidence="3">protein O-GlcNAc transferase</fullName>
        <ecNumber evidence="3">2.4.1.255</ecNumber>
    </recommendedName>
</protein>
<dbReference type="InterPro" id="IPR029489">
    <property type="entry name" value="OGT/SEC/SPY_C"/>
</dbReference>
<comment type="similarity">
    <text evidence="2">Belongs to the glycosyltransferase 41 family. O-GlcNAc transferase subfamily.</text>
</comment>
<evidence type="ECO:0000313" key="11">
    <source>
        <dbReference type="EMBL" id="MBR1140944.1"/>
    </source>
</evidence>
<dbReference type="Gene3D" id="1.25.40.10">
    <property type="entry name" value="Tetratricopeptide repeat domain"/>
    <property type="match status" value="2"/>
</dbReference>
<evidence type="ECO:0000256" key="1">
    <source>
        <dbReference type="ARBA" id="ARBA00004922"/>
    </source>
</evidence>
<dbReference type="InterPro" id="IPR011990">
    <property type="entry name" value="TPR-like_helical_dom_sf"/>
</dbReference>
<feature type="domain" description="O-GlcNAc transferase C-terminal" evidence="10">
    <location>
        <begin position="542"/>
        <end position="722"/>
    </location>
</feature>
<organism evidence="11 12">
    <name type="scientific">Bradyrhizobium denitrificans</name>
    <dbReference type="NCBI Taxonomy" id="2734912"/>
    <lineage>
        <taxon>Bacteria</taxon>
        <taxon>Pseudomonadati</taxon>
        <taxon>Pseudomonadota</taxon>
        <taxon>Alphaproteobacteria</taxon>
        <taxon>Hyphomicrobiales</taxon>
        <taxon>Nitrobacteraceae</taxon>
        <taxon>Bradyrhizobium</taxon>
    </lineage>
</organism>
<feature type="repeat" description="TPR" evidence="8">
    <location>
        <begin position="193"/>
        <end position="226"/>
    </location>
</feature>
<dbReference type="InterPro" id="IPR051939">
    <property type="entry name" value="Glycosyltr_41/O-GlcNAc_trsf"/>
</dbReference>
<feature type="repeat" description="TPR" evidence="8">
    <location>
        <begin position="159"/>
        <end position="192"/>
    </location>
</feature>
<sequence>MASDVGSRAFQNARLQKKHRKQADALMPQAVAAYRSGRRAEAQAICGQILALLPDHVDALHLLGVTALDGGQLDLAEQALAKAVEVDPRHAEALSNLGLALFSRKRFEEARKCQERAVTLKPNLVVAQTGLGNTLMRLGRPDEAVAAHDRAIALKPDYADAYCNRGMALLTLNRNAEANQSFDRALSLNPRHMEAMFGKGLASVNLRHFADALAAFDAALALKPNAAQVLAQRGRLHQTAGRFDQARADFAAALAHDPMLEMALLGSAQLGHFSNVAQSIDACRRVLEQNPLSEDAWLWLGVCCGKQGEVAAAVAHFDRALEIRPDFAEAMTAKIFTLEFMPDADFELHQAVRREWWQRIGSRIPRRGLPPRDLDPERRLTIGYVSSDFRNHSAALTFLPVLKHANRQDVRICCYACSPVQDAVTAQFRACADVWVDASQMSDDELADRIEADAVDILVDLSGHSAGNRLPLFARKPAPVQVTAWGSGTGTGLPTIDYFFADPVTVPMAARPLFAEQVHDLPAVITTEALPCIAPTPLPMLQNGHVTFGVFNRLDKISDPVLLVWTRLMRQLPDSRIVIKSGSLDDPLLRDRLLARFAAQGVSQDRITCLGWSTRELQIAQFAQVDISLDPFPQNGGVSTWESLQAGVPVIALLGRSAASRAAAAIVTAVGLEDWVAEDDDGYIAMAIKHASRPDVLARLRAELPGMVANSAAGNVETYARKVEEGYRLFWRRFCVAAG</sequence>
<dbReference type="Gene3D" id="3.40.50.2000">
    <property type="entry name" value="Glycogen Phosphorylase B"/>
    <property type="match status" value="1"/>
</dbReference>
<evidence type="ECO:0000256" key="3">
    <source>
        <dbReference type="ARBA" id="ARBA00011970"/>
    </source>
</evidence>
<evidence type="ECO:0000313" key="12">
    <source>
        <dbReference type="Proteomes" id="UP001314635"/>
    </source>
</evidence>
<keyword evidence="6" id="KW-0677">Repeat</keyword>
<dbReference type="EMBL" id="JAFCLK010000052">
    <property type="protein sequence ID" value="MBR1140944.1"/>
    <property type="molecule type" value="Genomic_DNA"/>
</dbReference>
<dbReference type="Pfam" id="PF13176">
    <property type="entry name" value="TPR_7"/>
    <property type="match status" value="1"/>
</dbReference>
<evidence type="ECO:0000256" key="2">
    <source>
        <dbReference type="ARBA" id="ARBA00005386"/>
    </source>
</evidence>
<comment type="caution">
    <text evidence="11">The sequence shown here is derived from an EMBL/GenBank/DDBJ whole genome shotgun (WGS) entry which is preliminary data.</text>
</comment>
<dbReference type="SUPFAM" id="SSF53756">
    <property type="entry name" value="UDP-Glycosyltransferase/glycogen phosphorylase"/>
    <property type="match status" value="1"/>
</dbReference>
<dbReference type="PROSITE" id="PS50005">
    <property type="entry name" value="TPR"/>
    <property type="match status" value="7"/>
</dbReference>
<evidence type="ECO:0000256" key="5">
    <source>
        <dbReference type="ARBA" id="ARBA00022679"/>
    </source>
</evidence>
<evidence type="ECO:0000256" key="7">
    <source>
        <dbReference type="ARBA" id="ARBA00022803"/>
    </source>
</evidence>
<feature type="region of interest" description="Disordered" evidence="9">
    <location>
        <begin position="1"/>
        <end position="22"/>
    </location>
</feature>
<feature type="repeat" description="TPR" evidence="8">
    <location>
        <begin position="91"/>
        <end position="124"/>
    </location>
</feature>
<dbReference type="SMART" id="SM00028">
    <property type="entry name" value="TPR"/>
    <property type="match status" value="8"/>
</dbReference>
<keyword evidence="5" id="KW-0808">Transferase</keyword>
<feature type="repeat" description="TPR" evidence="8">
    <location>
        <begin position="57"/>
        <end position="90"/>
    </location>
</feature>
<name>A0ABS5GHW9_9BRAD</name>
<dbReference type="InterPro" id="IPR019734">
    <property type="entry name" value="TPR_rpt"/>
</dbReference>
<evidence type="ECO:0000256" key="8">
    <source>
        <dbReference type="PROSITE-ProRule" id="PRU00339"/>
    </source>
</evidence>
<feature type="repeat" description="TPR" evidence="8">
    <location>
        <begin position="125"/>
        <end position="158"/>
    </location>
</feature>
<dbReference type="SUPFAM" id="SSF48452">
    <property type="entry name" value="TPR-like"/>
    <property type="match status" value="2"/>
</dbReference>
<dbReference type="PROSITE" id="PS50293">
    <property type="entry name" value="TPR_REGION"/>
    <property type="match status" value="1"/>
</dbReference>
<evidence type="ECO:0000256" key="6">
    <source>
        <dbReference type="ARBA" id="ARBA00022737"/>
    </source>
</evidence>
<feature type="domain" description="O-GlcNAc transferase C-terminal" evidence="10">
    <location>
        <begin position="376"/>
        <end position="520"/>
    </location>
</feature>
<dbReference type="EC" id="2.4.1.255" evidence="3"/>
<gene>
    <name evidence="11" type="ORF">JQ619_34875</name>
</gene>